<dbReference type="Gene3D" id="1.10.443.10">
    <property type="entry name" value="Intergrase catalytic core"/>
    <property type="match status" value="1"/>
</dbReference>
<dbReference type="Pfam" id="PF00589">
    <property type="entry name" value="Phage_integrase"/>
    <property type="match status" value="1"/>
</dbReference>
<dbReference type="PANTHER" id="PTHR30629:SF2">
    <property type="entry name" value="PROPHAGE INTEGRASE INTS-RELATED"/>
    <property type="match status" value="1"/>
</dbReference>
<sequence>MGETKRRLKLPRPIKGDIMAIKASDFEDIGLPNIKRHKKDKLKFLIQFKQEGKKIRKVITLQERPNWTLREYKKELMQILSELKNDVEAGYLQNEKMKVNDLFELFMENNQTSPAWDKKRKEIYNRYVKNEIGSKRLKDIKPLHIGRIISKMKDRGLSANTQNKVLVILRPMFDFAIKNRLLKDNPAAEIHIKQKDTKKIVTNAQEKLKRIFNAIMGLYADDPYYRAFFLFALSGRRKSEILKLRWENIDLGNSYYWIADAKPNENQRYDLPPLIKDALLELGVKRKGWVFFSFTNPEEHLKKPDRQVDRLKKHLNMPEFSLHYCRHILASALIEKGIPTSIVSGVLGHKNATTINKYVSINYHSSTAAANKELVNIISD</sequence>
<evidence type="ECO:0000256" key="2">
    <source>
        <dbReference type="ARBA" id="ARBA00022908"/>
    </source>
</evidence>
<evidence type="ECO:0000313" key="9">
    <source>
        <dbReference type="Proteomes" id="UP000217944"/>
    </source>
</evidence>
<dbReference type="PROSITE" id="PS51898">
    <property type="entry name" value="TYR_RECOMBINASE"/>
    <property type="match status" value="1"/>
</dbReference>
<reference evidence="8 9" key="1">
    <citation type="journal article" date="2017" name="Syst. Appl. Microbiol.">
        <title>Lebetimonas natsushimae sp. nov., a novel strictly anaerobic, moderately thermophilic chemoautotroph isolated from a deep-sea hydrothermal vent polychaete nest in the Mid-Okinawa Trough.</title>
        <authorList>
            <person name="Nagata R."/>
            <person name="Takaki Y."/>
            <person name="Tame A."/>
            <person name="Nunoura T."/>
            <person name="Muto H."/>
            <person name="Mino S."/>
            <person name="Sawayama S."/>
            <person name="Takai K."/>
            <person name="Nakagawa S."/>
        </authorList>
    </citation>
    <scope>NUCLEOTIDE SEQUENCE [LARGE SCALE GENOMIC DNA]</scope>
    <source>
        <strain evidence="8 9">HS1857</strain>
    </source>
</reference>
<evidence type="ECO:0008006" key="10">
    <source>
        <dbReference type="Google" id="ProtNLM"/>
    </source>
</evidence>
<name>A0A292YBV6_9BACT</name>
<dbReference type="InterPro" id="IPR002104">
    <property type="entry name" value="Integrase_catalytic"/>
</dbReference>
<evidence type="ECO:0000259" key="7">
    <source>
        <dbReference type="PROSITE" id="PS51900"/>
    </source>
</evidence>
<comment type="similarity">
    <text evidence="1">Belongs to the 'phage' integrase family.</text>
</comment>
<dbReference type="Gene3D" id="1.10.150.130">
    <property type="match status" value="1"/>
</dbReference>
<dbReference type="InterPro" id="IPR011010">
    <property type="entry name" value="DNA_brk_join_enz"/>
</dbReference>
<evidence type="ECO:0000256" key="1">
    <source>
        <dbReference type="ARBA" id="ARBA00008857"/>
    </source>
</evidence>
<dbReference type="GO" id="GO:0015074">
    <property type="term" value="P:DNA integration"/>
    <property type="evidence" value="ECO:0007669"/>
    <property type="project" value="UniProtKB-KW"/>
</dbReference>
<dbReference type="Pfam" id="PF22022">
    <property type="entry name" value="Phage_int_M"/>
    <property type="match status" value="1"/>
</dbReference>
<keyword evidence="9" id="KW-1185">Reference proteome</keyword>
<evidence type="ECO:0000313" key="8">
    <source>
        <dbReference type="EMBL" id="GAX87016.1"/>
    </source>
</evidence>
<dbReference type="GO" id="GO:0003677">
    <property type="term" value="F:DNA binding"/>
    <property type="evidence" value="ECO:0007669"/>
    <property type="project" value="UniProtKB-UniRule"/>
</dbReference>
<gene>
    <name evidence="8" type="ORF">LNAT_P0311</name>
</gene>
<proteinExistence type="inferred from homology"/>
<dbReference type="PROSITE" id="PS51900">
    <property type="entry name" value="CB"/>
    <property type="match status" value="1"/>
</dbReference>
<dbReference type="InterPro" id="IPR044068">
    <property type="entry name" value="CB"/>
</dbReference>
<evidence type="ECO:0000259" key="6">
    <source>
        <dbReference type="PROSITE" id="PS51898"/>
    </source>
</evidence>
<dbReference type="Proteomes" id="UP000217944">
    <property type="component" value="Unassembled WGS sequence"/>
</dbReference>
<feature type="domain" description="Tyr recombinase" evidence="6">
    <location>
        <begin position="198"/>
        <end position="376"/>
    </location>
</feature>
<organism evidence="8 9">
    <name type="scientific">Lebetimonas natsushimae</name>
    <dbReference type="NCBI Taxonomy" id="1936991"/>
    <lineage>
        <taxon>Bacteria</taxon>
        <taxon>Pseudomonadati</taxon>
        <taxon>Campylobacterota</taxon>
        <taxon>Epsilonproteobacteria</taxon>
        <taxon>Nautiliales</taxon>
        <taxon>Nautiliaceae</taxon>
        <taxon>Lebetimonas</taxon>
    </lineage>
</organism>
<keyword evidence="3 5" id="KW-0238">DNA-binding</keyword>
<comment type="caution">
    <text evidence="8">The sequence shown here is derived from an EMBL/GenBank/DDBJ whole genome shotgun (WGS) entry which is preliminary data.</text>
</comment>
<dbReference type="InterPro" id="IPR050808">
    <property type="entry name" value="Phage_Integrase"/>
</dbReference>
<keyword evidence="2" id="KW-0229">DNA integration</keyword>
<evidence type="ECO:0000256" key="3">
    <source>
        <dbReference type="ARBA" id="ARBA00023125"/>
    </source>
</evidence>
<evidence type="ECO:0000256" key="5">
    <source>
        <dbReference type="PROSITE-ProRule" id="PRU01248"/>
    </source>
</evidence>
<dbReference type="SUPFAM" id="SSF56349">
    <property type="entry name" value="DNA breaking-rejoining enzymes"/>
    <property type="match status" value="1"/>
</dbReference>
<dbReference type="InterPro" id="IPR010998">
    <property type="entry name" value="Integrase_recombinase_N"/>
</dbReference>
<evidence type="ECO:0000256" key="4">
    <source>
        <dbReference type="ARBA" id="ARBA00023172"/>
    </source>
</evidence>
<dbReference type="AlphaFoldDB" id="A0A292YBV6"/>
<dbReference type="PANTHER" id="PTHR30629">
    <property type="entry name" value="PROPHAGE INTEGRASE"/>
    <property type="match status" value="1"/>
</dbReference>
<feature type="domain" description="Core-binding (CB)" evidence="7">
    <location>
        <begin position="97"/>
        <end position="177"/>
    </location>
</feature>
<protein>
    <recommendedName>
        <fullName evidence="10">Tyr recombinase domain-containing protein</fullName>
    </recommendedName>
</protein>
<dbReference type="InterPro" id="IPR013762">
    <property type="entry name" value="Integrase-like_cat_sf"/>
</dbReference>
<dbReference type="GO" id="GO:0006310">
    <property type="term" value="P:DNA recombination"/>
    <property type="evidence" value="ECO:0007669"/>
    <property type="project" value="UniProtKB-KW"/>
</dbReference>
<accession>A0A292YBV6</accession>
<dbReference type="InterPro" id="IPR053876">
    <property type="entry name" value="Phage_int_M"/>
</dbReference>
<dbReference type="EMBL" id="BDME01000001">
    <property type="protein sequence ID" value="GAX87016.1"/>
    <property type="molecule type" value="Genomic_DNA"/>
</dbReference>
<keyword evidence="4" id="KW-0233">DNA recombination</keyword>